<keyword evidence="3" id="KW-0675">Receptor</keyword>
<evidence type="ECO:0000259" key="2">
    <source>
        <dbReference type="Pfam" id="PF13676"/>
    </source>
</evidence>
<sequence>MKGDTQACTPAGGTQPHIIIPHSPADRGFASRLTVALRQDRITPWIDVVDMSAGVFLVEWIANAVRPVDCVIPVISTASVWSNWVQQELKAVITGSLGGRRTMVLPARIDDSGWPDCIACRPHLDFVRKGWDSGYEELLVTVQLSIGGPRPPRGERTGNQGDSGTADY</sequence>
<dbReference type="Proteomes" id="UP000779900">
    <property type="component" value="Unassembled WGS sequence"/>
</dbReference>
<name>A0A938BU78_UNCW3</name>
<reference evidence="3" key="1">
    <citation type="submission" date="2019-03" db="EMBL/GenBank/DDBJ databases">
        <title>Lake Tanganyika Metagenome-Assembled Genomes (MAGs).</title>
        <authorList>
            <person name="Tran P."/>
        </authorList>
    </citation>
    <scope>NUCLEOTIDE SEQUENCE</scope>
    <source>
        <strain evidence="3">K_DeepCast_150m_m2_040</strain>
    </source>
</reference>
<accession>A0A938BU78</accession>
<comment type="caution">
    <text evidence="3">The sequence shown here is derived from an EMBL/GenBank/DDBJ whole genome shotgun (WGS) entry which is preliminary data.</text>
</comment>
<organism evidence="3 4">
    <name type="scientific">candidate division WOR-3 bacterium</name>
    <dbReference type="NCBI Taxonomy" id="2052148"/>
    <lineage>
        <taxon>Bacteria</taxon>
        <taxon>Bacteria division WOR-3</taxon>
    </lineage>
</organism>
<dbReference type="SUPFAM" id="SSF52200">
    <property type="entry name" value="Toll/Interleukin receptor TIR domain"/>
    <property type="match status" value="1"/>
</dbReference>
<evidence type="ECO:0000313" key="3">
    <source>
        <dbReference type="EMBL" id="MBM3331648.1"/>
    </source>
</evidence>
<feature type="domain" description="TIR" evidence="2">
    <location>
        <begin position="18"/>
        <end position="139"/>
    </location>
</feature>
<dbReference type="EMBL" id="VGIR01000039">
    <property type="protein sequence ID" value="MBM3331648.1"/>
    <property type="molecule type" value="Genomic_DNA"/>
</dbReference>
<dbReference type="InterPro" id="IPR035897">
    <property type="entry name" value="Toll_tir_struct_dom_sf"/>
</dbReference>
<dbReference type="InterPro" id="IPR000157">
    <property type="entry name" value="TIR_dom"/>
</dbReference>
<dbReference type="AlphaFoldDB" id="A0A938BU78"/>
<dbReference type="Gene3D" id="3.40.50.10140">
    <property type="entry name" value="Toll/interleukin-1 receptor homology (TIR) domain"/>
    <property type="match status" value="1"/>
</dbReference>
<proteinExistence type="predicted"/>
<dbReference type="Pfam" id="PF13676">
    <property type="entry name" value="TIR_2"/>
    <property type="match status" value="1"/>
</dbReference>
<dbReference type="GO" id="GO:0007165">
    <property type="term" value="P:signal transduction"/>
    <property type="evidence" value="ECO:0007669"/>
    <property type="project" value="InterPro"/>
</dbReference>
<evidence type="ECO:0000313" key="4">
    <source>
        <dbReference type="Proteomes" id="UP000779900"/>
    </source>
</evidence>
<evidence type="ECO:0000256" key="1">
    <source>
        <dbReference type="SAM" id="MobiDB-lite"/>
    </source>
</evidence>
<feature type="compositionally biased region" description="Polar residues" evidence="1">
    <location>
        <begin position="157"/>
        <end position="168"/>
    </location>
</feature>
<feature type="region of interest" description="Disordered" evidence="1">
    <location>
        <begin position="146"/>
        <end position="168"/>
    </location>
</feature>
<protein>
    <submittedName>
        <fullName evidence="3">Toll/interleukin-1 receptor domain-containing protein</fullName>
    </submittedName>
</protein>
<gene>
    <name evidence="3" type="ORF">FJY68_07340</name>
</gene>